<evidence type="ECO:0000313" key="3">
    <source>
        <dbReference type="EMBL" id="QNB45601.1"/>
    </source>
</evidence>
<feature type="domain" description="Pyruvate/ketoisovalerate oxidoreductase catalytic" evidence="2">
    <location>
        <begin position="13"/>
        <end position="171"/>
    </location>
</feature>
<dbReference type="InterPro" id="IPR011894">
    <property type="entry name" value="PorC_KorC"/>
</dbReference>
<evidence type="ECO:0000259" key="2">
    <source>
        <dbReference type="Pfam" id="PF01558"/>
    </source>
</evidence>
<dbReference type="Proteomes" id="UP000515847">
    <property type="component" value="Chromosome"/>
</dbReference>
<dbReference type="EMBL" id="CP045798">
    <property type="protein sequence ID" value="QNB45601.1"/>
    <property type="molecule type" value="Genomic_DNA"/>
</dbReference>
<dbReference type="KEGG" id="tfr:BR63_04270"/>
<dbReference type="OrthoDB" id="9789125at2"/>
<dbReference type="PANTHER" id="PTHR42730">
    <property type="entry name" value="2-OXOGLUTARATE SYNTHASE SUBUNIT KORC"/>
    <property type="match status" value="1"/>
</dbReference>
<dbReference type="NCBIfam" id="TIGR02175">
    <property type="entry name" value="PorC_KorC"/>
    <property type="match status" value="1"/>
</dbReference>
<dbReference type="PANTHER" id="PTHR42730:SF1">
    <property type="entry name" value="2-OXOGLUTARATE SYNTHASE SUBUNIT KORC"/>
    <property type="match status" value="1"/>
</dbReference>
<reference evidence="3 4" key="1">
    <citation type="journal article" date="2019" name="Front. Microbiol.">
        <title>Thermoanaerosceptrum fracticalcis gen. nov. sp. nov., a Novel Fumarate-Fermenting Microorganism From a Deep Fractured Carbonate Aquifer of the US Great Basin.</title>
        <authorList>
            <person name="Hamilton-Brehm S.D."/>
            <person name="Stewart L.E."/>
            <person name="Zavarin M."/>
            <person name="Caldwell M."/>
            <person name="Lawson P.A."/>
            <person name="Onstott T.C."/>
            <person name="Grzymski J."/>
            <person name="Neveux I."/>
            <person name="Lollar B.S."/>
            <person name="Russell C.E."/>
            <person name="Moser D.P."/>
        </authorList>
    </citation>
    <scope>NUCLEOTIDE SEQUENCE [LARGE SCALE GENOMIC DNA]</scope>
    <source>
        <strain evidence="3 4">DRI-13</strain>
    </source>
</reference>
<evidence type="ECO:0000313" key="4">
    <source>
        <dbReference type="Proteomes" id="UP000515847"/>
    </source>
</evidence>
<organism evidence="3 4">
    <name type="scientific">Thermanaerosceptrum fracticalcis</name>
    <dbReference type="NCBI Taxonomy" id="1712410"/>
    <lineage>
        <taxon>Bacteria</taxon>
        <taxon>Bacillati</taxon>
        <taxon>Bacillota</taxon>
        <taxon>Clostridia</taxon>
        <taxon>Eubacteriales</taxon>
        <taxon>Peptococcaceae</taxon>
        <taxon>Thermanaerosceptrum</taxon>
    </lineage>
</organism>
<dbReference type="InterPro" id="IPR052554">
    <property type="entry name" value="2-oxoglutarate_synth_KorC"/>
</dbReference>
<dbReference type="InterPro" id="IPR002869">
    <property type="entry name" value="Pyrv_flavodox_OxRed_cen"/>
</dbReference>
<dbReference type="InterPro" id="IPR019752">
    <property type="entry name" value="Pyrv/ketoisovalerate_OxRed_cat"/>
</dbReference>
<dbReference type="Pfam" id="PF01558">
    <property type="entry name" value="POR"/>
    <property type="match status" value="1"/>
</dbReference>
<dbReference type="Gene3D" id="3.40.920.10">
    <property type="entry name" value="Pyruvate-ferredoxin oxidoreductase, PFOR, domain III"/>
    <property type="match status" value="1"/>
</dbReference>
<protein>
    <submittedName>
        <fullName evidence="3">2-oxoacid:ferredoxin oxidoreductase subunit gamma</fullName>
    </submittedName>
</protein>
<gene>
    <name evidence="3" type="ORF">BR63_04270</name>
</gene>
<dbReference type="RefSeq" id="WP_034421373.1">
    <property type="nucleotide sequence ID" value="NZ_CP045798.1"/>
</dbReference>
<keyword evidence="4" id="KW-1185">Reference proteome</keyword>
<accession>A0A7G6E0J7</accession>
<evidence type="ECO:0000256" key="1">
    <source>
        <dbReference type="ARBA" id="ARBA00023002"/>
    </source>
</evidence>
<dbReference type="AlphaFoldDB" id="A0A7G6E0J7"/>
<dbReference type="SUPFAM" id="SSF53323">
    <property type="entry name" value="Pyruvate-ferredoxin oxidoreductase, PFOR, domain III"/>
    <property type="match status" value="1"/>
</dbReference>
<name>A0A7G6E0J7_THEFR</name>
<dbReference type="GO" id="GO:0016625">
    <property type="term" value="F:oxidoreductase activity, acting on the aldehyde or oxo group of donors, iron-sulfur protein as acceptor"/>
    <property type="evidence" value="ECO:0007669"/>
    <property type="project" value="InterPro"/>
</dbReference>
<proteinExistence type="predicted"/>
<sequence length="179" mass="18997">MANKLSIRLSGTGGQGIILGGIILAEAAILDGKEVVQTQSYGPEARGGASKAEVIISDETIKYPKVTTPEYLLLMSQEAARIYASNIKEDGLIVVDNSIVPELPQVKAKIVKVPVSQLAREEIGNELTANILAVGALASAGNIVSLESLEKAVALRLPKVAELNIKALKLGWDWGQKRD</sequence>
<keyword evidence="1" id="KW-0560">Oxidoreductase</keyword>